<dbReference type="InterPro" id="IPR040256">
    <property type="entry name" value="At4g02000-like"/>
</dbReference>
<evidence type="ECO:0000313" key="2">
    <source>
        <dbReference type="Proteomes" id="UP001604336"/>
    </source>
</evidence>
<name>A0ABD1SYP8_9LAMI</name>
<gene>
    <name evidence="1" type="ORF">Adt_21185</name>
</gene>
<accession>A0ABD1SYP8</accession>
<evidence type="ECO:0000313" key="1">
    <source>
        <dbReference type="EMBL" id="KAL2505564.1"/>
    </source>
</evidence>
<organism evidence="1 2">
    <name type="scientific">Abeliophyllum distichum</name>
    <dbReference type="NCBI Taxonomy" id="126358"/>
    <lineage>
        <taxon>Eukaryota</taxon>
        <taxon>Viridiplantae</taxon>
        <taxon>Streptophyta</taxon>
        <taxon>Embryophyta</taxon>
        <taxon>Tracheophyta</taxon>
        <taxon>Spermatophyta</taxon>
        <taxon>Magnoliopsida</taxon>
        <taxon>eudicotyledons</taxon>
        <taxon>Gunneridae</taxon>
        <taxon>Pentapetalae</taxon>
        <taxon>asterids</taxon>
        <taxon>lamiids</taxon>
        <taxon>Lamiales</taxon>
        <taxon>Oleaceae</taxon>
        <taxon>Forsythieae</taxon>
        <taxon>Abeliophyllum</taxon>
    </lineage>
</organism>
<proteinExistence type="predicted"/>
<dbReference type="PANTHER" id="PTHR31286">
    <property type="entry name" value="GLYCINE-RICH CELL WALL STRUCTURAL PROTEIN 1.8-LIKE"/>
    <property type="match status" value="1"/>
</dbReference>
<keyword evidence="2" id="KW-1185">Reference proteome</keyword>
<dbReference type="PANTHER" id="PTHR31286:SF180">
    <property type="entry name" value="OS10G0362600 PROTEIN"/>
    <property type="match status" value="1"/>
</dbReference>
<sequence length="308" mass="34275">MRSKGVIFALAKIVDIPLHIDEATADLLRPSEARVCVEVNLEHKLPERIWIDRGDGRSFWQTVVYEKPPLFCSKCRHMGHSLGPAKLWVKKLLLISLSNRPQYDREHSVDETQQTVDPDSRHVGLTIDFLHSTCPSDLAIHSTGHSTALILPTSVFAYDYSLHDRLLTTTGHTNSLPFTVGPITESRSIIDHVYGSSLHDRPAISVGPTSTLAHSEFFDHLLDVMLAAPRAGACLDNPVDFTHVEAFIPSISSAVLSDASSPVQMGTHQQGHFRRSSHGDLTGLDKYGRWFFFSLEWSPTESYCSSSF</sequence>
<dbReference type="EMBL" id="JBFOLK010000006">
    <property type="protein sequence ID" value="KAL2505564.1"/>
    <property type="molecule type" value="Genomic_DNA"/>
</dbReference>
<dbReference type="Proteomes" id="UP001604336">
    <property type="component" value="Unassembled WGS sequence"/>
</dbReference>
<dbReference type="AlphaFoldDB" id="A0ABD1SYP8"/>
<reference evidence="2" key="1">
    <citation type="submission" date="2024-07" db="EMBL/GenBank/DDBJ databases">
        <title>Two chromosome-level genome assemblies of Korean endemic species Abeliophyllum distichum and Forsythia ovata (Oleaceae).</title>
        <authorList>
            <person name="Jang H."/>
        </authorList>
    </citation>
    <scope>NUCLEOTIDE SEQUENCE [LARGE SCALE GENOMIC DNA]</scope>
</reference>
<comment type="caution">
    <text evidence="1">The sequence shown here is derived from an EMBL/GenBank/DDBJ whole genome shotgun (WGS) entry which is preliminary data.</text>
</comment>
<protein>
    <submittedName>
        <fullName evidence="1">Uncharacterized protein</fullName>
    </submittedName>
</protein>